<dbReference type="GeneID" id="25265697"/>
<feature type="compositionally biased region" description="Low complexity" evidence="1">
    <location>
        <begin position="172"/>
        <end position="184"/>
    </location>
</feature>
<dbReference type="Proteomes" id="UP000027361">
    <property type="component" value="Unassembled WGS sequence"/>
</dbReference>
<feature type="region of interest" description="Disordered" evidence="1">
    <location>
        <begin position="242"/>
        <end position="268"/>
    </location>
</feature>
<feature type="compositionally biased region" description="Basic and acidic residues" evidence="1">
    <location>
        <begin position="24"/>
        <end position="39"/>
    </location>
</feature>
<sequence length="665" mass="72342">MLHILRKAKALAKTSSVAPNRRNTPKEEEIDVRAHDETLTRTSSFSRPPTLAHAAGNSDNPSAHIARDKHEHMQQATTSTTGHSPPSEISSPPASATSGSQQGHSRPRSCDECGRSTGRTTPVEPGDCFPASAAAAEQGPTPTQKQEHQQQCHGLKHTPSASNSDGPGAMHSDGASATSSSSRAVEQQPRSGRVASTAGQAAADGKAPMLRLAEPGSGNVAVHPDLPSLLKLYGTASSSAWTEPQYRTWRQRPEAQSEQAKPGQSSVPGRGALIGYLVNGSDAEHQFAMAWGNPLCPAEQYESVARAWINHVQSEGKKPMWCCVDNEFMKVLSQQPLEWSAITCIKEDVVDPSTFALHSLERFVRNKLNKAHRKGLRIIRVDRRFPDPERDGSSALTRDEVEKGIVRWKRRKAGKGAQIHISDTEPWRDLENRTYYYAVAPIHPLQQEASGKGESKAKEAALQKHSAKHERQPGSKAQKEEKLVGMVVLTPVRDSTVVVKWLLEMDPEVKGTSESLMVHVLEQLRDEGQADTAHACKRVTFGISAGDLRPIAHASGWKMHTLSAAYNAISHTFHLGSKSSFAASLAPWRMCSTSAIRSKTSWAAMPSTRSSAPSKRTRKDCKRTARRKARSEDLNASVALLAAAAREPYPLAGQQFDLPTPQKAL</sequence>
<protein>
    <recommendedName>
        <fullName evidence="2">Phosphatidylglycerol lysyltransferase C-terminal domain-containing protein</fullName>
    </recommendedName>
</protein>
<feature type="compositionally biased region" description="Basic residues" evidence="1">
    <location>
        <begin position="1"/>
        <end position="10"/>
    </location>
</feature>
<name>A0A066VIQ3_TILAU</name>
<dbReference type="OrthoDB" id="372395at2759"/>
<dbReference type="Pfam" id="PF09924">
    <property type="entry name" value="LPG_synthase_C"/>
    <property type="match status" value="1"/>
</dbReference>
<evidence type="ECO:0000256" key="1">
    <source>
        <dbReference type="SAM" id="MobiDB-lite"/>
    </source>
</evidence>
<feature type="compositionally biased region" description="Low complexity" evidence="1">
    <location>
        <begin position="84"/>
        <end position="98"/>
    </location>
</feature>
<feature type="compositionally biased region" description="Basic and acidic residues" evidence="1">
    <location>
        <begin position="469"/>
        <end position="479"/>
    </location>
</feature>
<feature type="region of interest" description="Disordered" evidence="1">
    <location>
        <begin position="602"/>
        <end position="631"/>
    </location>
</feature>
<feature type="compositionally biased region" description="Polar residues" evidence="1">
    <location>
        <begin position="254"/>
        <end position="267"/>
    </location>
</feature>
<organism evidence="3 4">
    <name type="scientific">Tilletiaria anomala (strain ATCC 24038 / CBS 436.72 / UBC 951)</name>
    <dbReference type="NCBI Taxonomy" id="1037660"/>
    <lineage>
        <taxon>Eukaryota</taxon>
        <taxon>Fungi</taxon>
        <taxon>Dikarya</taxon>
        <taxon>Basidiomycota</taxon>
        <taxon>Ustilaginomycotina</taxon>
        <taxon>Exobasidiomycetes</taxon>
        <taxon>Georgefischeriales</taxon>
        <taxon>Tilletiariaceae</taxon>
        <taxon>Tilletiaria</taxon>
    </lineage>
</organism>
<feature type="compositionally biased region" description="Polar residues" evidence="1">
    <location>
        <begin position="13"/>
        <end position="22"/>
    </location>
</feature>
<dbReference type="EMBL" id="JMSN01000081">
    <property type="protein sequence ID" value="KDN41336.1"/>
    <property type="molecule type" value="Genomic_DNA"/>
</dbReference>
<evidence type="ECO:0000259" key="2">
    <source>
        <dbReference type="Pfam" id="PF09924"/>
    </source>
</evidence>
<gene>
    <name evidence="3" type="ORF">K437DRAFT_264063</name>
</gene>
<reference evidence="3 4" key="1">
    <citation type="submission" date="2014-05" db="EMBL/GenBank/DDBJ databases">
        <title>Draft genome sequence of a rare smut relative, Tilletiaria anomala UBC 951.</title>
        <authorList>
            <consortium name="DOE Joint Genome Institute"/>
            <person name="Toome M."/>
            <person name="Kuo A."/>
            <person name="Henrissat B."/>
            <person name="Lipzen A."/>
            <person name="Tritt A."/>
            <person name="Yoshinaga Y."/>
            <person name="Zane M."/>
            <person name="Barry K."/>
            <person name="Grigoriev I.V."/>
            <person name="Spatafora J.W."/>
            <person name="Aimea M.C."/>
        </authorList>
    </citation>
    <scope>NUCLEOTIDE SEQUENCE [LARGE SCALE GENOMIC DNA]</scope>
    <source>
        <strain evidence="3 4">UBC 951</strain>
    </source>
</reference>
<feature type="region of interest" description="Disordered" evidence="1">
    <location>
        <begin position="447"/>
        <end position="479"/>
    </location>
</feature>
<evidence type="ECO:0000313" key="4">
    <source>
        <dbReference type="Proteomes" id="UP000027361"/>
    </source>
</evidence>
<feature type="compositionally biased region" description="Basic and acidic residues" evidence="1">
    <location>
        <begin position="451"/>
        <end position="462"/>
    </location>
</feature>
<dbReference type="HOGENOM" id="CLU_412880_0_0_1"/>
<proteinExistence type="predicted"/>
<dbReference type="STRING" id="1037660.A0A066VIQ3"/>
<comment type="caution">
    <text evidence="3">The sequence shown here is derived from an EMBL/GenBank/DDBJ whole genome shotgun (WGS) entry which is preliminary data.</text>
</comment>
<feature type="compositionally biased region" description="Polar residues" evidence="1">
    <location>
        <begin position="74"/>
        <end position="83"/>
    </location>
</feature>
<keyword evidence="4" id="KW-1185">Reference proteome</keyword>
<evidence type="ECO:0000313" key="3">
    <source>
        <dbReference type="EMBL" id="KDN41336.1"/>
    </source>
</evidence>
<dbReference type="InterPro" id="IPR024320">
    <property type="entry name" value="LPG_synthase_C"/>
</dbReference>
<feature type="compositionally biased region" description="Polar residues" evidence="1">
    <location>
        <begin position="602"/>
        <end position="614"/>
    </location>
</feature>
<feature type="region of interest" description="Disordered" evidence="1">
    <location>
        <begin position="1"/>
        <end position="205"/>
    </location>
</feature>
<feature type="domain" description="Phosphatidylglycerol lysyltransferase C-terminal" evidence="2">
    <location>
        <begin position="288"/>
        <end position="383"/>
    </location>
</feature>
<dbReference type="InParanoid" id="A0A066VIQ3"/>
<feature type="compositionally biased region" description="Basic residues" evidence="1">
    <location>
        <begin position="615"/>
        <end position="629"/>
    </location>
</feature>
<accession>A0A066VIQ3</accession>
<dbReference type="RefSeq" id="XP_013241691.1">
    <property type="nucleotide sequence ID" value="XM_013386237.1"/>
</dbReference>
<dbReference type="AlphaFoldDB" id="A0A066VIQ3"/>